<evidence type="ECO:0000313" key="2">
    <source>
        <dbReference type="EMBL" id="KPW97433.1"/>
    </source>
</evidence>
<name>A0A0P9MYN9_9PSED</name>
<reference evidence="2 3" key="1">
    <citation type="submission" date="2015-09" db="EMBL/GenBank/DDBJ databases">
        <title>Genome announcement of multiple Pseudomonas syringae strains.</title>
        <authorList>
            <person name="Thakur S."/>
            <person name="Wang P.W."/>
            <person name="Gong Y."/>
            <person name="Weir B.S."/>
            <person name="Guttman D.S."/>
        </authorList>
    </citation>
    <scope>NUCLEOTIDE SEQUENCE [LARGE SCALE GENOMIC DNA]</scope>
    <source>
        <strain evidence="2 3">ICMP17001</strain>
    </source>
</reference>
<accession>A0A0P9MYN9</accession>
<organism evidence="2 3">
    <name type="scientific">Pseudomonas syringae pv. coryli</name>
    <dbReference type="NCBI Taxonomy" id="317659"/>
    <lineage>
        <taxon>Bacteria</taxon>
        <taxon>Pseudomonadati</taxon>
        <taxon>Pseudomonadota</taxon>
        <taxon>Gammaproteobacteria</taxon>
        <taxon>Pseudomonadales</taxon>
        <taxon>Pseudomonadaceae</taxon>
        <taxon>Pseudomonas</taxon>
    </lineage>
</organism>
<protein>
    <submittedName>
        <fullName evidence="2">Periplasmic binding protein/LacI transcriptional regulator</fullName>
    </submittedName>
</protein>
<keyword evidence="1" id="KW-1133">Transmembrane helix</keyword>
<dbReference type="Gene3D" id="3.40.50.2300">
    <property type="match status" value="1"/>
</dbReference>
<dbReference type="PATRIC" id="fig|317659.3.peg.5833"/>
<keyword evidence="1" id="KW-0472">Membrane</keyword>
<sequence length="113" mass="12554">MRGDARHRFCAVRPNNNHKIGDELMKLPFAGRLLAVAMFAAVTAVMPLSTVYAQTPEKPKVALVMKSLANEFFLTMEDGAKAYQKEHATEFDLISNGIKDESDTSAQIRIVEQ</sequence>
<dbReference type="EMBL" id="LJQC01000610">
    <property type="protein sequence ID" value="KPW97433.1"/>
    <property type="molecule type" value="Genomic_DNA"/>
</dbReference>
<dbReference type="InterPro" id="IPR028082">
    <property type="entry name" value="Peripla_BP_I"/>
</dbReference>
<evidence type="ECO:0000313" key="3">
    <source>
        <dbReference type="Proteomes" id="UP000051335"/>
    </source>
</evidence>
<gene>
    <name evidence="2" type="ORF">ALO75_05234</name>
</gene>
<dbReference type="SUPFAM" id="SSF53822">
    <property type="entry name" value="Periplasmic binding protein-like I"/>
    <property type="match status" value="1"/>
</dbReference>
<dbReference type="Proteomes" id="UP000051335">
    <property type="component" value="Unassembled WGS sequence"/>
</dbReference>
<comment type="caution">
    <text evidence="2">The sequence shown here is derived from an EMBL/GenBank/DDBJ whole genome shotgun (WGS) entry which is preliminary data.</text>
</comment>
<feature type="transmembrane region" description="Helical" evidence="1">
    <location>
        <begin position="33"/>
        <end position="53"/>
    </location>
</feature>
<proteinExistence type="predicted"/>
<feature type="non-terminal residue" evidence="2">
    <location>
        <position position="113"/>
    </location>
</feature>
<dbReference type="AlphaFoldDB" id="A0A0P9MYN9"/>
<keyword evidence="1" id="KW-0812">Transmembrane</keyword>
<evidence type="ECO:0000256" key="1">
    <source>
        <dbReference type="SAM" id="Phobius"/>
    </source>
</evidence>
<keyword evidence="3" id="KW-1185">Reference proteome</keyword>